<feature type="region of interest" description="Disordered" evidence="8">
    <location>
        <begin position="40"/>
        <end position="64"/>
    </location>
</feature>
<keyword evidence="3" id="KW-0808">Transferase</keyword>
<feature type="signal peptide" evidence="9">
    <location>
        <begin position="1"/>
        <end position="31"/>
    </location>
</feature>
<dbReference type="RefSeq" id="WP_149681775.1">
    <property type="nucleotide sequence ID" value="NZ_FNBI01000002.1"/>
</dbReference>
<evidence type="ECO:0000256" key="4">
    <source>
        <dbReference type="ARBA" id="ARBA00022960"/>
    </source>
</evidence>
<feature type="active site" description="Proton donor/acceptor" evidence="7">
    <location>
        <position position="168"/>
    </location>
</feature>
<dbReference type="UniPathway" id="UPA00219"/>
<dbReference type="PANTHER" id="PTHR30582:SF2">
    <property type="entry name" value="L,D-TRANSPEPTIDASE YCIB-RELATED"/>
    <property type="match status" value="1"/>
</dbReference>
<dbReference type="AlphaFoldDB" id="A0A1G7IVB5"/>
<organism evidence="12 13">
    <name type="scientific">Sphingomonas carotinifaciens</name>
    <dbReference type="NCBI Taxonomy" id="1166323"/>
    <lineage>
        <taxon>Bacteria</taxon>
        <taxon>Pseudomonadati</taxon>
        <taxon>Pseudomonadota</taxon>
        <taxon>Alphaproteobacteria</taxon>
        <taxon>Sphingomonadales</taxon>
        <taxon>Sphingomonadaceae</taxon>
        <taxon>Sphingomonas</taxon>
    </lineage>
</organism>
<dbReference type="Proteomes" id="UP000436801">
    <property type="component" value="Unassembled WGS sequence"/>
</dbReference>
<dbReference type="GO" id="GO:0016740">
    <property type="term" value="F:transferase activity"/>
    <property type="evidence" value="ECO:0007669"/>
    <property type="project" value="UniProtKB-KW"/>
</dbReference>
<dbReference type="EMBL" id="WSUT01000005">
    <property type="protein sequence ID" value="MWC44113.1"/>
    <property type="molecule type" value="Genomic_DNA"/>
</dbReference>
<evidence type="ECO:0000313" key="12">
    <source>
        <dbReference type="EMBL" id="SDF16593.1"/>
    </source>
</evidence>
<dbReference type="InterPro" id="IPR038063">
    <property type="entry name" value="Transpep_catalytic_dom"/>
</dbReference>
<evidence type="ECO:0000256" key="3">
    <source>
        <dbReference type="ARBA" id="ARBA00022679"/>
    </source>
</evidence>
<dbReference type="SUPFAM" id="SSF141523">
    <property type="entry name" value="L,D-transpeptidase catalytic domain-like"/>
    <property type="match status" value="1"/>
</dbReference>
<reference evidence="12 13" key="1">
    <citation type="submission" date="2016-10" db="EMBL/GenBank/DDBJ databases">
        <authorList>
            <person name="Varghese N."/>
            <person name="Submissions S."/>
        </authorList>
    </citation>
    <scope>NUCLEOTIDE SEQUENCE [LARGE SCALE GENOMIC DNA]</scope>
    <source>
        <strain evidence="12 13">S7-754</strain>
    </source>
</reference>
<evidence type="ECO:0000256" key="6">
    <source>
        <dbReference type="ARBA" id="ARBA00023316"/>
    </source>
</evidence>
<evidence type="ECO:0000313" key="11">
    <source>
        <dbReference type="EMBL" id="MWC44113.1"/>
    </source>
</evidence>
<keyword evidence="6 7" id="KW-0961">Cell wall biogenesis/degradation</keyword>
<protein>
    <submittedName>
        <fullName evidence="12">L,D-transpeptidase catalytic domain</fullName>
    </submittedName>
    <submittedName>
        <fullName evidence="11">L,D-transpeptidase family protein</fullName>
    </submittedName>
</protein>
<evidence type="ECO:0000256" key="2">
    <source>
        <dbReference type="ARBA" id="ARBA00005992"/>
    </source>
</evidence>
<evidence type="ECO:0000313" key="14">
    <source>
        <dbReference type="Proteomes" id="UP000436801"/>
    </source>
</evidence>
<dbReference type="GO" id="GO:0005576">
    <property type="term" value="C:extracellular region"/>
    <property type="evidence" value="ECO:0007669"/>
    <property type="project" value="TreeGrafter"/>
</dbReference>
<feature type="compositionally biased region" description="Pro residues" evidence="8">
    <location>
        <begin position="52"/>
        <end position="64"/>
    </location>
</feature>
<keyword evidence="5 7" id="KW-0573">Peptidoglycan synthesis</keyword>
<evidence type="ECO:0000313" key="13">
    <source>
        <dbReference type="Proteomes" id="UP000323502"/>
    </source>
</evidence>
<dbReference type="GO" id="GO:0071972">
    <property type="term" value="F:peptidoglycan L,D-transpeptidase activity"/>
    <property type="evidence" value="ECO:0007669"/>
    <property type="project" value="TreeGrafter"/>
</dbReference>
<sequence length="218" mass="22831">MADAWRPLAARITAIAILSVTAGSAAMFAMAADGSGVAPPPARKAAAKLSPTPTPAPIPTPTPTPTPLVVRRILHLEKPLRHGDFVWDDAGVPAGPLVITIDLAAQTISAFRDGYEIGAAAILYGADNKPTPLGVFPILEKDVDHVSNLYDAPMPYMLRLTRDGVAIHASDVRFGYATHGCIGVPPGFARRLFAAAKLGDTVIVTNGKMMQMGDTITS</sequence>
<comment type="similarity">
    <text evidence="2">Belongs to the YkuD family.</text>
</comment>
<evidence type="ECO:0000259" key="10">
    <source>
        <dbReference type="PROSITE" id="PS52029"/>
    </source>
</evidence>
<comment type="pathway">
    <text evidence="1 7">Cell wall biogenesis; peptidoglycan biosynthesis.</text>
</comment>
<dbReference type="PROSITE" id="PS52029">
    <property type="entry name" value="LD_TPASE"/>
    <property type="match status" value="1"/>
</dbReference>
<accession>A0A1G7IVB5</accession>
<dbReference type="InterPro" id="IPR050979">
    <property type="entry name" value="LD-transpeptidase"/>
</dbReference>
<dbReference type="GO" id="GO:0071555">
    <property type="term" value="P:cell wall organization"/>
    <property type="evidence" value="ECO:0007669"/>
    <property type="project" value="UniProtKB-UniRule"/>
</dbReference>
<proteinExistence type="inferred from homology"/>
<feature type="domain" description="L,D-TPase catalytic" evidence="10">
    <location>
        <begin position="97"/>
        <end position="205"/>
    </location>
</feature>
<feature type="chain" id="PRO_5044058387" evidence="9">
    <location>
        <begin position="32"/>
        <end position="218"/>
    </location>
</feature>
<gene>
    <name evidence="11" type="ORF">GQR91_10695</name>
    <name evidence="12" type="ORF">SAMN05216557_102395</name>
</gene>
<keyword evidence="13" id="KW-1185">Reference proteome</keyword>
<evidence type="ECO:0000256" key="5">
    <source>
        <dbReference type="ARBA" id="ARBA00022984"/>
    </source>
</evidence>
<evidence type="ECO:0000256" key="7">
    <source>
        <dbReference type="PROSITE-ProRule" id="PRU01373"/>
    </source>
</evidence>
<dbReference type="InterPro" id="IPR005490">
    <property type="entry name" value="LD_TPept_cat_dom"/>
</dbReference>
<evidence type="ECO:0000256" key="8">
    <source>
        <dbReference type="SAM" id="MobiDB-lite"/>
    </source>
</evidence>
<dbReference type="Gene3D" id="2.40.440.10">
    <property type="entry name" value="L,D-transpeptidase catalytic domain-like"/>
    <property type="match status" value="1"/>
</dbReference>
<name>A0A1G7IVB5_9SPHN</name>
<dbReference type="GO" id="GO:0018104">
    <property type="term" value="P:peptidoglycan-protein cross-linking"/>
    <property type="evidence" value="ECO:0007669"/>
    <property type="project" value="TreeGrafter"/>
</dbReference>
<dbReference type="EMBL" id="FNBI01000002">
    <property type="protein sequence ID" value="SDF16593.1"/>
    <property type="molecule type" value="Genomic_DNA"/>
</dbReference>
<dbReference type="GO" id="GO:0008360">
    <property type="term" value="P:regulation of cell shape"/>
    <property type="evidence" value="ECO:0007669"/>
    <property type="project" value="UniProtKB-UniRule"/>
</dbReference>
<keyword evidence="4 7" id="KW-0133">Cell shape</keyword>
<feature type="active site" description="Nucleophile" evidence="7">
    <location>
        <position position="181"/>
    </location>
</feature>
<dbReference type="Pfam" id="PF03734">
    <property type="entry name" value="YkuD"/>
    <property type="match status" value="1"/>
</dbReference>
<dbReference type="OrthoDB" id="463216at2"/>
<reference evidence="11 14" key="2">
    <citation type="submission" date="2019-12" db="EMBL/GenBank/DDBJ databases">
        <authorList>
            <person name="Zheng J."/>
        </authorList>
    </citation>
    <scope>NUCLEOTIDE SEQUENCE [LARGE SCALE GENOMIC DNA]</scope>
    <source>
        <strain evidence="11 14">DSM 27347</strain>
    </source>
</reference>
<keyword evidence="9" id="KW-0732">Signal</keyword>
<dbReference type="PANTHER" id="PTHR30582">
    <property type="entry name" value="L,D-TRANSPEPTIDASE"/>
    <property type="match status" value="1"/>
</dbReference>
<evidence type="ECO:0000256" key="1">
    <source>
        <dbReference type="ARBA" id="ARBA00004752"/>
    </source>
</evidence>
<evidence type="ECO:0000256" key="9">
    <source>
        <dbReference type="SAM" id="SignalP"/>
    </source>
</evidence>
<dbReference type="Proteomes" id="UP000323502">
    <property type="component" value="Unassembled WGS sequence"/>
</dbReference>
<dbReference type="CDD" id="cd16913">
    <property type="entry name" value="YkuD_like"/>
    <property type="match status" value="1"/>
</dbReference>